<feature type="transmembrane region" description="Helical" evidence="1">
    <location>
        <begin position="118"/>
        <end position="139"/>
    </location>
</feature>
<sequence length="299" mass="33431">MINIRETLLLAFKTSIFIIKLIFPLYILADVLFYFNILNKISFIFEPVTGILHLPPESAVGIAAGMLFNIYAAVAFLAPLNLSPYQWTIIGVFLGIAHAILIESAIMKKLEISVFYSIALRVFTAFIGALLVTFIPFSFSSNINTNSAIELSRFNSFSKMIVSSITKATTLSFKIVVLISIIIFFINFSKSLPFIKKYQEKVNTSFPIFIGLFLGITYGAGILISEFRSGNLKSKNIFFVATFLLISHAIIEDPALFMLFGANGFVMIGIRVILAITVSFFLTILYEKFFTESKLYGQK</sequence>
<evidence type="ECO:0008006" key="4">
    <source>
        <dbReference type="Google" id="ProtNLM"/>
    </source>
</evidence>
<dbReference type="RefSeq" id="WP_219350106.1">
    <property type="nucleotide sequence ID" value="NZ_FZOB01000014.1"/>
</dbReference>
<protein>
    <recommendedName>
        <fullName evidence="4">Nucleoside recognition</fullName>
    </recommendedName>
</protein>
<feature type="transmembrane region" description="Helical" evidence="1">
    <location>
        <begin position="265"/>
        <end position="286"/>
    </location>
</feature>
<evidence type="ECO:0000256" key="1">
    <source>
        <dbReference type="SAM" id="Phobius"/>
    </source>
</evidence>
<feature type="transmembrane region" description="Helical" evidence="1">
    <location>
        <begin position="87"/>
        <end position="106"/>
    </location>
</feature>
<feature type="transmembrane region" description="Helical" evidence="1">
    <location>
        <begin position="21"/>
        <end position="38"/>
    </location>
</feature>
<reference evidence="3" key="1">
    <citation type="submission" date="2017-06" db="EMBL/GenBank/DDBJ databases">
        <authorList>
            <person name="Varghese N."/>
            <person name="Submissions S."/>
        </authorList>
    </citation>
    <scope>NUCLEOTIDE SEQUENCE [LARGE SCALE GENOMIC DNA]</scope>
    <source>
        <strain evidence="3">DSM 15668</strain>
    </source>
</reference>
<dbReference type="AlphaFoldDB" id="A0A239A1V1"/>
<gene>
    <name evidence="2" type="ORF">SAMN06265340_11417</name>
</gene>
<organism evidence="2 3">
    <name type="scientific">Desulfurobacterium atlanticum</name>
    <dbReference type="NCBI Taxonomy" id="240169"/>
    <lineage>
        <taxon>Bacteria</taxon>
        <taxon>Pseudomonadati</taxon>
        <taxon>Aquificota</taxon>
        <taxon>Aquificia</taxon>
        <taxon>Desulfurobacteriales</taxon>
        <taxon>Desulfurobacteriaceae</taxon>
        <taxon>Desulfurobacterium</taxon>
    </lineage>
</organism>
<keyword evidence="3" id="KW-1185">Reference proteome</keyword>
<feature type="transmembrane region" description="Helical" evidence="1">
    <location>
        <begin position="237"/>
        <end position="259"/>
    </location>
</feature>
<keyword evidence="1" id="KW-1133">Transmembrane helix</keyword>
<feature type="transmembrane region" description="Helical" evidence="1">
    <location>
        <begin position="58"/>
        <end position="80"/>
    </location>
</feature>
<feature type="transmembrane region" description="Helical" evidence="1">
    <location>
        <begin position="160"/>
        <end position="186"/>
    </location>
</feature>
<keyword evidence="1" id="KW-0812">Transmembrane</keyword>
<name>A0A239A1V1_9BACT</name>
<dbReference type="EMBL" id="FZOB01000014">
    <property type="protein sequence ID" value="SNR89271.1"/>
    <property type="molecule type" value="Genomic_DNA"/>
</dbReference>
<dbReference type="Proteomes" id="UP000198405">
    <property type="component" value="Unassembled WGS sequence"/>
</dbReference>
<evidence type="ECO:0000313" key="3">
    <source>
        <dbReference type="Proteomes" id="UP000198405"/>
    </source>
</evidence>
<evidence type="ECO:0000313" key="2">
    <source>
        <dbReference type="EMBL" id="SNR89271.1"/>
    </source>
</evidence>
<feature type="transmembrane region" description="Helical" evidence="1">
    <location>
        <begin position="206"/>
        <end position="225"/>
    </location>
</feature>
<proteinExistence type="predicted"/>
<accession>A0A239A1V1</accession>
<keyword evidence="1" id="KW-0472">Membrane</keyword>